<comment type="catalytic activity">
    <reaction evidence="1">
        <text>All bonds known to be hydrolyzed by this endopeptidase have arginine in P1 and an acidic residue in P4. P6 is often occupied by an acidic residue or by a hydroxy-amino-acid residue, the phosphorylation of which enhances cleavage.</text>
        <dbReference type="EC" id="3.4.22.49"/>
    </reaction>
</comment>
<accession>B0DPE8</accession>
<keyword evidence="4" id="KW-0159">Chromosome partition</keyword>
<dbReference type="InParanoid" id="B0DPE8"/>
<sequence length="342" mass="38343">MTLDDLILKCFSTLSPKCKDEELEDLIYFILDLYSFHGVPVAIAEVDIAQLVVDLRAVLEEHAAKLRQWKKTITGKSTTSLAKDQDEHLFLVLDKNVQGIPWESIPILRGRSVSRIPNIEFLYDRLAFAKWKRQGELVEDELITGAVIDPRKGYFILNPSGDLARTEGRFRDWAHGMKKAGWDGVIGQAVSEQQFVNALKTQDLVVYFGHGGGEQYIRSHRIRSLPKCAATMLWGRSSGALRELGDFDRTGTPYNYMLAGCPTLVANLWDITDKDIDKFSQSVFDKLRLTPADDSKWNEPGKESHASPSLSLVASVAQSRDSCKLKYLTGAAPVVYGIPFYI</sequence>
<dbReference type="GO" id="GO:0005737">
    <property type="term" value="C:cytoplasm"/>
    <property type="evidence" value="ECO:0007669"/>
    <property type="project" value="TreeGrafter"/>
</dbReference>
<dbReference type="RefSeq" id="XP_001885819.1">
    <property type="nucleotide sequence ID" value="XM_001885784.1"/>
</dbReference>
<dbReference type="GO" id="GO:0072686">
    <property type="term" value="C:mitotic spindle"/>
    <property type="evidence" value="ECO:0007669"/>
    <property type="project" value="TreeGrafter"/>
</dbReference>
<feature type="domain" description="Peptidase C50" evidence="5">
    <location>
        <begin position="150"/>
        <end position="247"/>
    </location>
</feature>
<gene>
    <name evidence="6" type="ORF">LACBIDRAFT_307111</name>
</gene>
<keyword evidence="3" id="KW-0378">Hydrolase</keyword>
<dbReference type="PROSITE" id="PS51700">
    <property type="entry name" value="SEPARIN"/>
    <property type="match status" value="1"/>
</dbReference>
<dbReference type="GO" id="GO:0044732">
    <property type="term" value="C:mitotic spindle pole body"/>
    <property type="evidence" value="ECO:0007669"/>
    <property type="project" value="TreeGrafter"/>
</dbReference>
<dbReference type="Pfam" id="PF03568">
    <property type="entry name" value="Separin_C"/>
    <property type="match status" value="1"/>
</dbReference>
<dbReference type="InterPro" id="IPR005314">
    <property type="entry name" value="Peptidase_C50"/>
</dbReference>
<dbReference type="EC" id="3.4.22.49" evidence="2"/>
<dbReference type="GO" id="GO:0051307">
    <property type="term" value="P:meiotic chromosome separation"/>
    <property type="evidence" value="ECO:0007669"/>
    <property type="project" value="TreeGrafter"/>
</dbReference>
<evidence type="ECO:0000256" key="4">
    <source>
        <dbReference type="ARBA" id="ARBA00022829"/>
    </source>
</evidence>
<dbReference type="GO" id="GO:0004197">
    <property type="term" value="F:cysteine-type endopeptidase activity"/>
    <property type="evidence" value="ECO:0007669"/>
    <property type="project" value="InterPro"/>
</dbReference>
<dbReference type="GeneID" id="6081441"/>
<protein>
    <recommendedName>
        <fullName evidence="2">separase</fullName>
        <ecNumber evidence="2">3.4.22.49</ecNumber>
    </recommendedName>
</protein>
<evidence type="ECO:0000313" key="7">
    <source>
        <dbReference type="Proteomes" id="UP000001194"/>
    </source>
</evidence>
<evidence type="ECO:0000256" key="3">
    <source>
        <dbReference type="ARBA" id="ARBA00022801"/>
    </source>
</evidence>
<dbReference type="Proteomes" id="UP000001194">
    <property type="component" value="Unassembled WGS sequence"/>
</dbReference>
<evidence type="ECO:0000313" key="6">
    <source>
        <dbReference type="EMBL" id="EDR03671.1"/>
    </source>
</evidence>
<proteinExistence type="predicted"/>
<organism evidence="7">
    <name type="scientific">Laccaria bicolor (strain S238N-H82 / ATCC MYA-4686)</name>
    <name type="common">Bicoloured deceiver</name>
    <name type="synonym">Laccaria laccata var. bicolor</name>
    <dbReference type="NCBI Taxonomy" id="486041"/>
    <lineage>
        <taxon>Eukaryota</taxon>
        <taxon>Fungi</taxon>
        <taxon>Dikarya</taxon>
        <taxon>Basidiomycota</taxon>
        <taxon>Agaricomycotina</taxon>
        <taxon>Agaricomycetes</taxon>
        <taxon>Agaricomycetidae</taxon>
        <taxon>Agaricales</taxon>
        <taxon>Agaricineae</taxon>
        <taxon>Hydnangiaceae</taxon>
        <taxon>Laccaria</taxon>
    </lineage>
</organism>
<keyword evidence="7" id="KW-1185">Reference proteome</keyword>
<name>B0DPE8_LACBS</name>
<dbReference type="PANTHER" id="PTHR12792:SF0">
    <property type="entry name" value="SEPARIN"/>
    <property type="match status" value="1"/>
</dbReference>
<dbReference type="PANTHER" id="PTHR12792">
    <property type="entry name" value="EXTRA SPINDLE POLES 1-RELATED"/>
    <property type="match status" value="1"/>
</dbReference>
<evidence type="ECO:0000259" key="5">
    <source>
        <dbReference type="PROSITE" id="PS51700"/>
    </source>
</evidence>
<dbReference type="EMBL" id="DS547123">
    <property type="protein sequence ID" value="EDR03671.1"/>
    <property type="molecule type" value="Genomic_DNA"/>
</dbReference>
<dbReference type="HOGENOM" id="CLU_031474_1_0_1"/>
<dbReference type="KEGG" id="lbc:LACBIDRAFT_307111"/>
<dbReference type="OrthoDB" id="10255632at2759"/>
<dbReference type="GO" id="GO:0005634">
    <property type="term" value="C:nucleus"/>
    <property type="evidence" value="ECO:0007669"/>
    <property type="project" value="InterPro"/>
</dbReference>
<reference evidence="6 7" key="1">
    <citation type="journal article" date="2008" name="Nature">
        <title>The genome of Laccaria bicolor provides insights into mycorrhizal symbiosis.</title>
        <authorList>
            <person name="Martin F."/>
            <person name="Aerts A."/>
            <person name="Ahren D."/>
            <person name="Brun A."/>
            <person name="Danchin E.G.J."/>
            <person name="Duchaussoy F."/>
            <person name="Gibon J."/>
            <person name="Kohler A."/>
            <person name="Lindquist E."/>
            <person name="Pereda V."/>
            <person name="Salamov A."/>
            <person name="Shapiro H.J."/>
            <person name="Wuyts J."/>
            <person name="Blaudez D."/>
            <person name="Buee M."/>
            <person name="Brokstein P."/>
            <person name="Canbaeck B."/>
            <person name="Cohen D."/>
            <person name="Courty P.E."/>
            <person name="Coutinho P.M."/>
            <person name="Delaruelle C."/>
            <person name="Detter J.C."/>
            <person name="Deveau A."/>
            <person name="DiFazio S."/>
            <person name="Duplessis S."/>
            <person name="Fraissinet-Tachet L."/>
            <person name="Lucic E."/>
            <person name="Frey-Klett P."/>
            <person name="Fourrey C."/>
            <person name="Feussner I."/>
            <person name="Gay G."/>
            <person name="Grimwood J."/>
            <person name="Hoegger P.J."/>
            <person name="Jain P."/>
            <person name="Kilaru S."/>
            <person name="Labbe J."/>
            <person name="Lin Y.C."/>
            <person name="Legue V."/>
            <person name="Le Tacon F."/>
            <person name="Marmeisse R."/>
            <person name="Melayah D."/>
            <person name="Montanini B."/>
            <person name="Muratet M."/>
            <person name="Nehls U."/>
            <person name="Niculita-Hirzel H."/>
            <person name="Oudot-Le Secq M.P."/>
            <person name="Peter M."/>
            <person name="Quesneville H."/>
            <person name="Rajashekar B."/>
            <person name="Reich M."/>
            <person name="Rouhier N."/>
            <person name="Schmutz J."/>
            <person name="Yin T."/>
            <person name="Chalot M."/>
            <person name="Henrissat B."/>
            <person name="Kuees U."/>
            <person name="Lucas S."/>
            <person name="Van de Peer Y."/>
            <person name="Podila G.K."/>
            <person name="Polle A."/>
            <person name="Pukkila P.J."/>
            <person name="Richardson P.M."/>
            <person name="Rouze P."/>
            <person name="Sanders I.R."/>
            <person name="Stajich J.E."/>
            <person name="Tunlid A."/>
            <person name="Tuskan G."/>
            <person name="Grigoriev I.V."/>
        </authorList>
    </citation>
    <scope>NUCLEOTIDE SEQUENCE [LARGE SCALE GENOMIC DNA]</scope>
    <source>
        <strain evidence="7">S238N-H82 / ATCC MYA-4686</strain>
    </source>
</reference>
<dbReference type="InterPro" id="IPR030397">
    <property type="entry name" value="SEPARIN_core_dom"/>
</dbReference>
<dbReference type="STRING" id="486041.B0DPE8"/>
<evidence type="ECO:0000256" key="2">
    <source>
        <dbReference type="ARBA" id="ARBA00012489"/>
    </source>
</evidence>
<evidence type="ECO:0000256" key="1">
    <source>
        <dbReference type="ARBA" id="ARBA00000451"/>
    </source>
</evidence>
<dbReference type="AlphaFoldDB" id="B0DPE8"/>
<dbReference type="GO" id="GO:0006508">
    <property type="term" value="P:proteolysis"/>
    <property type="evidence" value="ECO:0007669"/>
    <property type="project" value="InterPro"/>
</dbReference>